<protein>
    <submittedName>
        <fullName evidence="3">Uncharacterized protein</fullName>
    </submittedName>
</protein>
<proteinExistence type="predicted"/>
<dbReference type="EMBL" id="KV448158">
    <property type="protein sequence ID" value="OAX42349.1"/>
    <property type="molecule type" value="Genomic_DNA"/>
</dbReference>
<organism evidence="3 4">
    <name type="scientific">Rhizopogon vinicolor AM-OR11-026</name>
    <dbReference type="NCBI Taxonomy" id="1314800"/>
    <lineage>
        <taxon>Eukaryota</taxon>
        <taxon>Fungi</taxon>
        <taxon>Dikarya</taxon>
        <taxon>Basidiomycota</taxon>
        <taxon>Agaricomycotina</taxon>
        <taxon>Agaricomycetes</taxon>
        <taxon>Agaricomycetidae</taxon>
        <taxon>Boletales</taxon>
        <taxon>Suillineae</taxon>
        <taxon>Rhizopogonaceae</taxon>
        <taxon>Rhizopogon</taxon>
    </lineage>
</organism>
<name>A0A1B7NC20_9AGAM</name>
<evidence type="ECO:0000313" key="4">
    <source>
        <dbReference type="Proteomes" id="UP000092154"/>
    </source>
</evidence>
<sequence>MHLLSLFLALAFPLLSLAQSSVQLSTSTIVEETLGSNRQTSTITQVTVFTITPTATITSTNSASGNSSSVGNSTSVGNGTTTSSIVSSNLPTAASTVAGANGGGADGAPSPGATGSGGIYGPPDGYIAGAEALRSANILGAIGLLVGGAMLVV</sequence>
<dbReference type="Proteomes" id="UP000092154">
    <property type="component" value="Unassembled WGS sequence"/>
</dbReference>
<evidence type="ECO:0000313" key="3">
    <source>
        <dbReference type="EMBL" id="OAX42349.1"/>
    </source>
</evidence>
<keyword evidence="4" id="KW-1185">Reference proteome</keyword>
<dbReference type="InParanoid" id="A0A1B7NC20"/>
<evidence type="ECO:0000256" key="2">
    <source>
        <dbReference type="SAM" id="SignalP"/>
    </source>
</evidence>
<gene>
    <name evidence="3" type="ORF">K503DRAFT_766819</name>
</gene>
<accession>A0A1B7NC20</accession>
<feature type="chain" id="PRO_5008597922" evidence="2">
    <location>
        <begin position="19"/>
        <end position="153"/>
    </location>
</feature>
<dbReference type="STRING" id="1314800.A0A1B7NC20"/>
<feature type="signal peptide" evidence="2">
    <location>
        <begin position="1"/>
        <end position="18"/>
    </location>
</feature>
<feature type="region of interest" description="Disordered" evidence="1">
    <location>
        <begin position="59"/>
        <end position="78"/>
    </location>
</feature>
<keyword evidence="2" id="KW-0732">Signal</keyword>
<dbReference type="AlphaFoldDB" id="A0A1B7NC20"/>
<evidence type="ECO:0000256" key="1">
    <source>
        <dbReference type="SAM" id="MobiDB-lite"/>
    </source>
</evidence>
<reference evidence="3 4" key="1">
    <citation type="submission" date="2016-06" db="EMBL/GenBank/DDBJ databases">
        <title>Comparative genomics of the ectomycorrhizal sister species Rhizopogon vinicolor and Rhizopogon vesiculosus (Basidiomycota: Boletales) reveals a divergence of the mating type B locus.</title>
        <authorList>
            <consortium name="DOE Joint Genome Institute"/>
            <person name="Mujic A.B."/>
            <person name="Kuo A."/>
            <person name="Tritt A."/>
            <person name="Lipzen A."/>
            <person name="Chen C."/>
            <person name="Johnson J."/>
            <person name="Sharma A."/>
            <person name="Barry K."/>
            <person name="Grigoriev I.V."/>
            <person name="Spatafora J.W."/>
        </authorList>
    </citation>
    <scope>NUCLEOTIDE SEQUENCE [LARGE SCALE GENOMIC DNA]</scope>
    <source>
        <strain evidence="3 4">AM-OR11-026</strain>
    </source>
</reference>